<reference evidence="1 2" key="1">
    <citation type="submission" date="2018-11" db="EMBL/GenBank/DDBJ databases">
        <authorList>
            <consortium name="Pathogen Informatics"/>
        </authorList>
    </citation>
    <scope>NUCLEOTIDE SEQUENCE [LARGE SCALE GENOMIC DNA]</scope>
</reference>
<evidence type="ECO:0008006" key="3">
    <source>
        <dbReference type="Google" id="ProtNLM"/>
    </source>
</evidence>
<accession>A0A3P6QEU5</accession>
<name>A0A3P6QEU5_9BILA</name>
<proteinExistence type="predicted"/>
<dbReference type="InterPro" id="IPR011993">
    <property type="entry name" value="PH-like_dom_sf"/>
</dbReference>
<dbReference type="Proteomes" id="UP000271098">
    <property type="component" value="Unassembled WGS sequence"/>
</dbReference>
<evidence type="ECO:0000313" key="1">
    <source>
        <dbReference type="EMBL" id="VDK44117.1"/>
    </source>
</evidence>
<evidence type="ECO:0000313" key="2">
    <source>
        <dbReference type="Proteomes" id="UP000271098"/>
    </source>
</evidence>
<protein>
    <recommendedName>
        <fullName evidence="3">PH domain-containing protein</fullName>
    </recommendedName>
</protein>
<dbReference type="Gene3D" id="2.30.29.30">
    <property type="entry name" value="Pleckstrin-homology domain (PH domain)/Phosphotyrosine-binding domain (PTB)"/>
    <property type="match status" value="1"/>
</dbReference>
<dbReference type="AlphaFoldDB" id="A0A3P6QEU5"/>
<dbReference type="EMBL" id="UYRT01008059">
    <property type="protein sequence ID" value="VDK44117.1"/>
    <property type="molecule type" value="Genomic_DNA"/>
</dbReference>
<gene>
    <name evidence="1" type="ORF">GPUH_LOCUS4327</name>
</gene>
<dbReference type="SUPFAM" id="SSF50729">
    <property type="entry name" value="PH domain-like"/>
    <property type="match status" value="1"/>
</dbReference>
<organism evidence="1 2">
    <name type="scientific">Gongylonema pulchrum</name>
    <dbReference type="NCBI Taxonomy" id="637853"/>
    <lineage>
        <taxon>Eukaryota</taxon>
        <taxon>Metazoa</taxon>
        <taxon>Ecdysozoa</taxon>
        <taxon>Nematoda</taxon>
        <taxon>Chromadorea</taxon>
        <taxon>Rhabditida</taxon>
        <taxon>Spirurina</taxon>
        <taxon>Spiruromorpha</taxon>
        <taxon>Spiruroidea</taxon>
        <taxon>Gongylonematidae</taxon>
        <taxon>Gongylonema</taxon>
    </lineage>
</organism>
<sequence>MSKVSDLVDRQISLADMEKRLIDLYRRLEGRFNVFEANRHLLFEGELMKQSRRDIQPRYLILFSDTLLICKYSRAPSLGTEANFHSDFYKFSVSRIRVKAEEHGEYETHFQLFTTQKSAVFIAKYFFFSFRVFIVVLFGEVIEKFTAVFFFFFFMVEPSSKPICMGFFASVQCK</sequence>
<dbReference type="OrthoDB" id="245697at2759"/>
<keyword evidence="2" id="KW-1185">Reference proteome</keyword>